<organism evidence="8 9">
    <name type="scientific">Bacteroides humanifaecis</name>
    <dbReference type="NCBI Taxonomy" id="2792859"/>
    <lineage>
        <taxon>Bacteria</taxon>
        <taxon>Pseudomonadati</taxon>
        <taxon>Bacteroidota</taxon>
        <taxon>Bacteroidia</taxon>
        <taxon>Bacteroidales</taxon>
        <taxon>Bacteroidaceae</taxon>
        <taxon>Bacteroides</taxon>
    </lineage>
</organism>
<feature type="domain" description="Glycoside hydrolase family 31 N-terminal" evidence="5">
    <location>
        <begin position="44"/>
        <end position="203"/>
    </location>
</feature>
<dbReference type="CDD" id="cd14752">
    <property type="entry name" value="GH31_N"/>
    <property type="match status" value="1"/>
</dbReference>
<evidence type="ECO:0000259" key="6">
    <source>
        <dbReference type="Pfam" id="PF17137"/>
    </source>
</evidence>
<dbReference type="Pfam" id="PF13802">
    <property type="entry name" value="Gal_mutarotas_2"/>
    <property type="match status" value="1"/>
</dbReference>
<keyword evidence="2" id="KW-0378">Hydrolase</keyword>
<evidence type="ECO:0000259" key="5">
    <source>
        <dbReference type="Pfam" id="PF13802"/>
    </source>
</evidence>
<evidence type="ECO:0000256" key="3">
    <source>
        <dbReference type="SAM" id="SignalP"/>
    </source>
</evidence>
<dbReference type="SUPFAM" id="SSF51011">
    <property type="entry name" value="Glycosyl hydrolase domain"/>
    <property type="match status" value="1"/>
</dbReference>
<feature type="domain" description="Glycoside hydrolase family 31 TIM barrel" evidence="4">
    <location>
        <begin position="245"/>
        <end position="583"/>
    </location>
</feature>
<dbReference type="Pfam" id="PF21365">
    <property type="entry name" value="Glyco_hydro_31_3rd"/>
    <property type="match status" value="1"/>
</dbReference>
<evidence type="ECO:0000313" key="9">
    <source>
        <dbReference type="Proteomes" id="UP001491715"/>
    </source>
</evidence>
<dbReference type="Pfam" id="PF01055">
    <property type="entry name" value="Glyco_hydro_31_2nd"/>
    <property type="match status" value="1"/>
</dbReference>
<evidence type="ECO:0000256" key="1">
    <source>
        <dbReference type="ARBA" id="ARBA00007806"/>
    </source>
</evidence>
<evidence type="ECO:0000259" key="7">
    <source>
        <dbReference type="Pfam" id="PF21365"/>
    </source>
</evidence>
<dbReference type="EMBL" id="JBDQBE010000001">
    <property type="protein sequence ID" value="MEO4936422.1"/>
    <property type="molecule type" value="Genomic_DNA"/>
</dbReference>
<dbReference type="PANTHER" id="PTHR43863">
    <property type="entry name" value="HYDROLASE, PUTATIVE (AFU_ORTHOLOGUE AFUA_1G03140)-RELATED"/>
    <property type="match status" value="1"/>
</dbReference>
<sequence>MKKRFFLRLFVLLMLTFFIAEQGRAQTYQRTSQGIKSTVQGINIDISFFSPVTVRILKSPDGWKYTKESLSVIGQPEKVKLSVSSKGGILTIKSHQLTVHLNEETGQITFASSDGKSLLQEQNKGARFDDFNDAGTKTFSVYQSFTLEKDEAIYGLGQLQNGKMSQRNQTKRLIQDNLEDVIPFFQSVKGYGLFWDNYSPTIFKDNQEETSFLSEVGDCIDYYFMYGENADGVVAQMRYLTGQVPMFPLWTYGFWQSRERYKSQKEIVGVVQKYRELGVPLDGIIQDWRYWGSNYLWNAMDFLNEEFSDPPKMMEDIHGMNAHIIISIWSAFGPHTKPYRELDKGNMLFNFRTWPESGSEKWPPNMDYPSGARVYDAYHPQARDIYWKYLNENLRSVGIDGWWMDSTEPDHFHPIPEDFDTPTYLGSFRKVRNAYPLMSVGGVYDHQRAVTSDKRVFILTRSAFAGQQRYGANTWTGDITASWEVLEKQIPAGLNFSLCGIPHWNSDIGGFFLWQYPLMLNDPDYRELYARWIQFGTFCPMMRSHGEGAPREIYQFGKKGEPIYDAIEKYIRLRYSLLPYIYTTAWEVTAKQSSFMRALAMDFAHDRNVWNIHNQYMFGKSLLVCPVTQPMYTKTVSDTIRVEDFSTVKSMRIYLPENAEWYDFWTDQKQSGGQYIVKDTPIDILPLYVKAGSILPIGPKVQYSTEKSWDNLEIRVYPGCNGEFTLYEDENDNYNYEKGMYSTITMKWNDRARMLTIENRQGEFPGMLKERKFNIVTVDGIKKTVAYNGKKVTVKMQ</sequence>
<evidence type="ECO:0000313" key="8">
    <source>
        <dbReference type="EMBL" id="MEO4936422.1"/>
    </source>
</evidence>
<evidence type="ECO:0000259" key="4">
    <source>
        <dbReference type="Pfam" id="PF01055"/>
    </source>
</evidence>
<feature type="domain" description="DUF5110" evidence="6">
    <location>
        <begin position="711"/>
        <end position="778"/>
    </location>
</feature>
<keyword evidence="3" id="KW-0732">Signal</keyword>
<dbReference type="InterPro" id="IPR011013">
    <property type="entry name" value="Gal_mutarotase_sf_dom"/>
</dbReference>
<dbReference type="InterPro" id="IPR025887">
    <property type="entry name" value="Glyco_hydro_31_N_dom"/>
</dbReference>
<dbReference type="Gene3D" id="2.60.40.1760">
    <property type="entry name" value="glycosyl hydrolase (family 31)"/>
    <property type="match status" value="1"/>
</dbReference>
<dbReference type="InterPro" id="IPR048395">
    <property type="entry name" value="Glyco_hydro_31_C"/>
</dbReference>
<dbReference type="Pfam" id="PF17137">
    <property type="entry name" value="DUF5110"/>
    <property type="match status" value="1"/>
</dbReference>
<comment type="caution">
    <text evidence="8">The sequence shown here is derived from an EMBL/GenBank/DDBJ whole genome shotgun (WGS) entry which is preliminary data.</text>
</comment>
<dbReference type="InterPro" id="IPR033403">
    <property type="entry name" value="DUF5110"/>
</dbReference>
<dbReference type="InterPro" id="IPR017853">
    <property type="entry name" value="GH"/>
</dbReference>
<proteinExistence type="inferred from homology"/>
<dbReference type="SUPFAM" id="SSF74650">
    <property type="entry name" value="Galactose mutarotase-like"/>
    <property type="match status" value="1"/>
</dbReference>
<dbReference type="CDD" id="cd06591">
    <property type="entry name" value="GH31_xylosidase_XylS"/>
    <property type="match status" value="1"/>
</dbReference>
<dbReference type="RefSeq" id="WP_138344650.1">
    <property type="nucleotide sequence ID" value="NZ_CP084680.1"/>
</dbReference>
<keyword evidence="9" id="KW-1185">Reference proteome</keyword>
<protein>
    <submittedName>
        <fullName evidence="8">TIM-barrel domain-containing protein</fullName>
    </submittedName>
</protein>
<accession>A0ABV0HT53</accession>
<gene>
    <name evidence="8" type="ORF">ABHZ06_00745</name>
</gene>
<dbReference type="Gene3D" id="2.60.40.1180">
    <property type="entry name" value="Golgi alpha-mannosidase II"/>
    <property type="match status" value="2"/>
</dbReference>
<evidence type="ECO:0000256" key="2">
    <source>
        <dbReference type="RuleBase" id="RU361185"/>
    </source>
</evidence>
<dbReference type="InterPro" id="IPR000322">
    <property type="entry name" value="Glyco_hydro_31_TIM"/>
</dbReference>
<dbReference type="InterPro" id="IPR013780">
    <property type="entry name" value="Glyco_hydro_b"/>
</dbReference>
<dbReference type="SUPFAM" id="SSF51445">
    <property type="entry name" value="(Trans)glycosidases"/>
    <property type="match status" value="1"/>
</dbReference>
<comment type="similarity">
    <text evidence="1 2">Belongs to the glycosyl hydrolase 31 family.</text>
</comment>
<dbReference type="Gene3D" id="3.20.20.80">
    <property type="entry name" value="Glycosidases"/>
    <property type="match status" value="1"/>
</dbReference>
<dbReference type="PANTHER" id="PTHR43863:SF2">
    <property type="entry name" value="MALTASE-GLUCOAMYLASE"/>
    <property type="match status" value="1"/>
</dbReference>
<reference evidence="8 9" key="1">
    <citation type="submission" date="2024-05" db="EMBL/GenBank/DDBJ databases">
        <title>Human gut microbiome strain richness.</title>
        <authorList>
            <person name="Chen-Liaw A."/>
        </authorList>
    </citation>
    <scope>NUCLEOTIDE SEQUENCE [LARGE SCALE GENOMIC DNA]</scope>
    <source>
        <strain evidence="8 9">1001271st1_B1_1001271B_150615</strain>
    </source>
</reference>
<name>A0ABV0HT53_9BACE</name>
<feature type="chain" id="PRO_5046435385" evidence="3">
    <location>
        <begin position="21"/>
        <end position="797"/>
    </location>
</feature>
<feature type="domain" description="Glycosyl hydrolase family 31 C-terminal" evidence="7">
    <location>
        <begin position="594"/>
        <end position="695"/>
    </location>
</feature>
<dbReference type="InterPro" id="IPR051816">
    <property type="entry name" value="Glycosyl_Hydrolase_31"/>
</dbReference>
<feature type="signal peptide" evidence="3">
    <location>
        <begin position="1"/>
        <end position="20"/>
    </location>
</feature>
<keyword evidence="2" id="KW-0326">Glycosidase</keyword>
<dbReference type="Proteomes" id="UP001491715">
    <property type="component" value="Unassembled WGS sequence"/>
</dbReference>